<dbReference type="EMBL" id="BGZK01000260">
    <property type="protein sequence ID" value="GBP32477.1"/>
    <property type="molecule type" value="Genomic_DNA"/>
</dbReference>
<dbReference type="AlphaFoldDB" id="A0A4C1V2G8"/>
<sequence length="131" mass="14811">MNKLWTVRRSPSGVSNISLFNSFEQCDFLSHDRVLYFTYFHRLSRTISTPISFCDAAKLICRVATHVQIGGRFVSMPGDGRSRRSSILHSDSVCVHCQAGHTYPSRLHSRTELTGILGILVSRSSCELDRY</sequence>
<evidence type="ECO:0000313" key="2">
    <source>
        <dbReference type="Proteomes" id="UP000299102"/>
    </source>
</evidence>
<dbReference type="Proteomes" id="UP000299102">
    <property type="component" value="Unassembled WGS sequence"/>
</dbReference>
<organism evidence="1 2">
    <name type="scientific">Eumeta variegata</name>
    <name type="common">Bagworm moth</name>
    <name type="synonym">Eumeta japonica</name>
    <dbReference type="NCBI Taxonomy" id="151549"/>
    <lineage>
        <taxon>Eukaryota</taxon>
        <taxon>Metazoa</taxon>
        <taxon>Ecdysozoa</taxon>
        <taxon>Arthropoda</taxon>
        <taxon>Hexapoda</taxon>
        <taxon>Insecta</taxon>
        <taxon>Pterygota</taxon>
        <taxon>Neoptera</taxon>
        <taxon>Endopterygota</taxon>
        <taxon>Lepidoptera</taxon>
        <taxon>Glossata</taxon>
        <taxon>Ditrysia</taxon>
        <taxon>Tineoidea</taxon>
        <taxon>Psychidae</taxon>
        <taxon>Oiketicinae</taxon>
        <taxon>Eumeta</taxon>
    </lineage>
</organism>
<name>A0A4C1V2G8_EUMVA</name>
<evidence type="ECO:0000313" key="1">
    <source>
        <dbReference type="EMBL" id="GBP32477.1"/>
    </source>
</evidence>
<gene>
    <name evidence="1" type="ORF">EVAR_24641_1</name>
</gene>
<proteinExistence type="predicted"/>
<comment type="caution">
    <text evidence="1">The sequence shown here is derived from an EMBL/GenBank/DDBJ whole genome shotgun (WGS) entry which is preliminary data.</text>
</comment>
<keyword evidence="2" id="KW-1185">Reference proteome</keyword>
<protein>
    <submittedName>
        <fullName evidence="1">Uncharacterized protein</fullName>
    </submittedName>
</protein>
<reference evidence="1 2" key="1">
    <citation type="journal article" date="2019" name="Commun. Biol.">
        <title>The bagworm genome reveals a unique fibroin gene that provides high tensile strength.</title>
        <authorList>
            <person name="Kono N."/>
            <person name="Nakamura H."/>
            <person name="Ohtoshi R."/>
            <person name="Tomita M."/>
            <person name="Numata K."/>
            <person name="Arakawa K."/>
        </authorList>
    </citation>
    <scope>NUCLEOTIDE SEQUENCE [LARGE SCALE GENOMIC DNA]</scope>
</reference>
<accession>A0A4C1V2G8</accession>